<gene>
    <name evidence="1" type="ORF">MRATA1EN3_LOCUS9581</name>
</gene>
<accession>A0ACB0ED31</accession>
<protein>
    <submittedName>
        <fullName evidence="1">Uncharacterized protein</fullName>
    </submittedName>
</protein>
<dbReference type="EMBL" id="OX596103">
    <property type="protein sequence ID" value="CAI9698368.1"/>
    <property type="molecule type" value="Genomic_DNA"/>
</dbReference>
<evidence type="ECO:0000313" key="2">
    <source>
        <dbReference type="Proteomes" id="UP001162501"/>
    </source>
</evidence>
<dbReference type="Proteomes" id="UP001162501">
    <property type="component" value="Chromosome 19"/>
</dbReference>
<proteinExistence type="predicted"/>
<organism evidence="1 2">
    <name type="scientific">Rangifer tarandus platyrhynchus</name>
    <name type="common">Svalbard reindeer</name>
    <dbReference type="NCBI Taxonomy" id="3082113"/>
    <lineage>
        <taxon>Eukaryota</taxon>
        <taxon>Metazoa</taxon>
        <taxon>Chordata</taxon>
        <taxon>Craniata</taxon>
        <taxon>Vertebrata</taxon>
        <taxon>Euteleostomi</taxon>
        <taxon>Mammalia</taxon>
        <taxon>Eutheria</taxon>
        <taxon>Laurasiatheria</taxon>
        <taxon>Artiodactyla</taxon>
        <taxon>Ruminantia</taxon>
        <taxon>Pecora</taxon>
        <taxon>Cervidae</taxon>
        <taxon>Odocoileinae</taxon>
        <taxon>Rangifer</taxon>
    </lineage>
</organism>
<name>A0ACB0ED31_RANTA</name>
<sequence>MVALLLPRGEASPDPGQRRITGHPRRNLQQARPAGAGWRRRERRPLPCWPGSADSPEGHLHTGLPPPGPARSPALPEAG</sequence>
<reference evidence="1" key="1">
    <citation type="submission" date="2023-05" db="EMBL/GenBank/DDBJ databases">
        <authorList>
            <consortium name="ELIXIR-Norway"/>
        </authorList>
    </citation>
    <scope>NUCLEOTIDE SEQUENCE</scope>
</reference>
<evidence type="ECO:0000313" key="1">
    <source>
        <dbReference type="EMBL" id="CAI9698368.1"/>
    </source>
</evidence>